<evidence type="ECO:0000313" key="2">
    <source>
        <dbReference type="Proteomes" id="UP000291078"/>
    </source>
</evidence>
<gene>
    <name evidence="1" type="ORF">EV147_4901</name>
</gene>
<proteinExistence type="predicted"/>
<evidence type="ECO:0000313" key="1">
    <source>
        <dbReference type="EMBL" id="RZT29271.1"/>
    </source>
</evidence>
<dbReference type="EMBL" id="SGXM01000012">
    <property type="protein sequence ID" value="RZT29271.1"/>
    <property type="molecule type" value="Genomic_DNA"/>
</dbReference>
<dbReference type="RefSeq" id="WP_268907508.1">
    <property type="nucleotide sequence ID" value="NZ_SGXM01000012.1"/>
</dbReference>
<accession>A0A4Q7R8M6</accession>
<comment type="caution">
    <text evidence="1">The sequence shown here is derived from an EMBL/GenBank/DDBJ whole genome shotgun (WGS) entry which is preliminary data.</text>
</comment>
<dbReference type="Proteomes" id="UP000291078">
    <property type="component" value="Unassembled WGS sequence"/>
</dbReference>
<reference evidence="1 2" key="1">
    <citation type="journal article" date="2015" name="Stand. Genomic Sci.">
        <title>Genomic Encyclopedia of Bacterial and Archaeal Type Strains, Phase III: the genomes of soil and plant-associated and newly described type strains.</title>
        <authorList>
            <person name="Whitman W.B."/>
            <person name="Woyke T."/>
            <person name="Klenk H.P."/>
            <person name="Zhou Y."/>
            <person name="Lilburn T.G."/>
            <person name="Beck B.J."/>
            <person name="De Vos P."/>
            <person name="Vandamme P."/>
            <person name="Eisen J.A."/>
            <person name="Garrity G."/>
            <person name="Hugenholtz P."/>
            <person name="Kyrpides N.C."/>
        </authorList>
    </citation>
    <scope>NUCLEOTIDE SEQUENCE [LARGE SCALE GENOMIC DNA]</scope>
    <source>
        <strain evidence="1 2">ASC-9842</strain>
    </source>
</reference>
<dbReference type="AlphaFoldDB" id="A0A4Q7R8M6"/>
<organism evidence="1 2">
    <name type="scientific">Cupriavidus agavae</name>
    <dbReference type="NCBI Taxonomy" id="1001822"/>
    <lineage>
        <taxon>Bacteria</taxon>
        <taxon>Pseudomonadati</taxon>
        <taxon>Pseudomonadota</taxon>
        <taxon>Betaproteobacteria</taxon>
        <taxon>Burkholderiales</taxon>
        <taxon>Burkholderiaceae</taxon>
        <taxon>Cupriavidus</taxon>
    </lineage>
</organism>
<keyword evidence="2" id="KW-1185">Reference proteome</keyword>
<name>A0A4Q7R8M6_9BURK</name>
<protein>
    <submittedName>
        <fullName evidence="1">Uncharacterized protein</fullName>
    </submittedName>
</protein>
<sequence length="42" mass="4164">MRRFGWVGMLAALAVLATGIATWAAAEGALAPQGSHGVLLGA</sequence>